<keyword evidence="3" id="KW-1185">Reference proteome</keyword>
<accession>A0A1G6TEL3</accession>
<name>A0A1G6TEL3_9ACTN</name>
<dbReference type="Proteomes" id="UP000198546">
    <property type="component" value="Chromosome i"/>
</dbReference>
<evidence type="ECO:0000313" key="2">
    <source>
        <dbReference type="EMBL" id="SDD27518.1"/>
    </source>
</evidence>
<evidence type="ECO:0000313" key="3">
    <source>
        <dbReference type="Proteomes" id="UP000198546"/>
    </source>
</evidence>
<dbReference type="RefSeq" id="WP_197679170.1">
    <property type="nucleotide sequence ID" value="NZ_LT629688.1"/>
</dbReference>
<organism evidence="2 3">
    <name type="scientific">Auraticoccus monumenti</name>
    <dbReference type="NCBI Taxonomy" id="675864"/>
    <lineage>
        <taxon>Bacteria</taxon>
        <taxon>Bacillati</taxon>
        <taxon>Actinomycetota</taxon>
        <taxon>Actinomycetes</taxon>
        <taxon>Propionibacteriales</taxon>
        <taxon>Propionibacteriaceae</taxon>
        <taxon>Auraticoccus</taxon>
    </lineage>
</organism>
<dbReference type="AlphaFoldDB" id="A0A1G6TEL3"/>
<evidence type="ECO:0000259" key="1">
    <source>
        <dbReference type="Pfam" id="PF12713"/>
    </source>
</evidence>
<dbReference type="Gene3D" id="1.20.120.1090">
    <property type="match status" value="1"/>
</dbReference>
<dbReference type="InterPro" id="IPR024266">
    <property type="entry name" value="DUF3806"/>
</dbReference>
<reference evidence="2 3" key="1">
    <citation type="submission" date="2016-10" db="EMBL/GenBank/DDBJ databases">
        <authorList>
            <person name="de Groot N.N."/>
        </authorList>
    </citation>
    <scope>NUCLEOTIDE SEQUENCE [LARGE SCALE GENOMIC DNA]</scope>
    <source>
        <strain evidence="2 3">MON 2.2</strain>
    </source>
</reference>
<gene>
    <name evidence="2" type="ORF">SAMN04489747_0600</name>
</gene>
<dbReference type="Pfam" id="PF12713">
    <property type="entry name" value="DUF3806"/>
    <property type="match status" value="1"/>
</dbReference>
<protein>
    <recommendedName>
        <fullName evidence="1">DUF3806 domain-containing protein</fullName>
    </recommendedName>
</protein>
<proteinExistence type="predicted"/>
<dbReference type="EMBL" id="LT629688">
    <property type="protein sequence ID" value="SDD27518.1"/>
    <property type="molecule type" value="Genomic_DNA"/>
</dbReference>
<sequence>MQTITELDQWREPLEQMRAWVLSGVAQQDADFQTRWRRDWATKVGVVAAYLVPGELRPDETWKLQALGVVLGDAMVLRTGARWVEINDDGGADPCLRLNTTATKVVFPMTMIAKRVEKGETLDVQDLIALVDSVAKSSVEPVPSPAQGAVAEQRAVASASGVAVDAHRAPSPAVDEGMGRKLARLVHRLRS</sequence>
<feature type="domain" description="DUF3806" evidence="1">
    <location>
        <begin position="54"/>
        <end position="125"/>
    </location>
</feature>